<reference evidence="2 3" key="1">
    <citation type="submission" date="2020-10" db="EMBL/GenBank/DDBJ databases">
        <title>Campylobacter and Helicobacter PacBio genomes.</title>
        <authorList>
            <person name="Lane C."/>
        </authorList>
    </citation>
    <scope>NUCLEOTIDE SEQUENCE [LARGE SCALE GENOMIC DNA]</scope>
    <source>
        <strain evidence="2 3">2014D-0218</strain>
    </source>
</reference>
<dbReference type="PANTHER" id="PTHR43581">
    <property type="entry name" value="ATP/GTP PHOSPHATASE"/>
    <property type="match status" value="1"/>
</dbReference>
<dbReference type="GO" id="GO:0005524">
    <property type="term" value="F:ATP binding"/>
    <property type="evidence" value="ECO:0007669"/>
    <property type="project" value="UniProtKB-KW"/>
</dbReference>
<proteinExistence type="predicted"/>
<feature type="domain" description="Endonuclease GajA/Old nuclease/RecF-like AAA" evidence="1">
    <location>
        <begin position="170"/>
        <end position="279"/>
    </location>
</feature>
<gene>
    <name evidence="2" type="ORF">HW242_01560</name>
</gene>
<dbReference type="Pfam" id="PF13175">
    <property type="entry name" value="AAA_15"/>
    <property type="match status" value="1"/>
</dbReference>
<organism evidence="2 3">
    <name type="scientific">Campylobacter lari</name>
    <dbReference type="NCBI Taxonomy" id="201"/>
    <lineage>
        <taxon>Bacteria</taxon>
        <taxon>Pseudomonadati</taxon>
        <taxon>Campylobacterota</taxon>
        <taxon>Epsilonproteobacteria</taxon>
        <taxon>Campylobacterales</taxon>
        <taxon>Campylobacteraceae</taxon>
        <taxon>Campylobacter</taxon>
    </lineage>
</organism>
<dbReference type="InterPro" id="IPR051396">
    <property type="entry name" value="Bact_Antivir_Def_Nuclease"/>
</dbReference>
<evidence type="ECO:0000313" key="2">
    <source>
        <dbReference type="EMBL" id="QOQ99958.1"/>
    </source>
</evidence>
<dbReference type="InterPro" id="IPR027417">
    <property type="entry name" value="P-loop_NTPase"/>
</dbReference>
<evidence type="ECO:0000313" key="3">
    <source>
        <dbReference type="Proteomes" id="UP000594890"/>
    </source>
</evidence>
<dbReference type="CDD" id="cd00267">
    <property type="entry name" value="ABC_ATPase"/>
    <property type="match status" value="1"/>
</dbReference>
<dbReference type="PANTHER" id="PTHR43581:SF2">
    <property type="entry name" value="EXCINUCLEASE ATPASE SUBUNIT"/>
    <property type="match status" value="1"/>
</dbReference>
<evidence type="ECO:0000259" key="1">
    <source>
        <dbReference type="Pfam" id="PF13175"/>
    </source>
</evidence>
<accession>A0A7M1MG66</accession>
<protein>
    <submittedName>
        <fullName evidence="2">ATP-binding protein</fullName>
    </submittedName>
</protein>
<dbReference type="EMBL" id="CP063088">
    <property type="protein sequence ID" value="QOQ99958.1"/>
    <property type="molecule type" value="Genomic_DNA"/>
</dbReference>
<sequence length="337" mass="39422">MNKMLYLKNIGIIKEANINLNNLCIVAGENDSGKSTIGKILMALIKTHNISKALSKKYKKKWHKEKEFDKLSNLLFDGELKEGGEVYLKENDKNLYNAIIGKNGCLEFESNDFNYFDCTFIQSPLVWDLFDFFRDVRLANDSAKIYGGGYEIRYPYLLWDLYQKIEQNPLKEYDDFKSIKQEITEVIQGHFSKNDKETYKFYRNNNEISLKNVAIGIKQFAILQALINNNRVTSKGFLIFDEPENHLHPTWQIVFAKLLVKLSVKKIPILINTHSPYIIEAVYKYSLICKNQINFHLSIDGVIKQYENNEKTMEMIFEKLNKPFETFDRLDEENGRS</sequence>
<keyword evidence="2" id="KW-0067">ATP-binding</keyword>
<keyword evidence="2" id="KW-0547">Nucleotide-binding</keyword>
<name>A0A7M1MG66_CAMLA</name>
<dbReference type="AlphaFoldDB" id="A0A7M1MG66"/>
<dbReference type="Gene3D" id="3.40.50.300">
    <property type="entry name" value="P-loop containing nucleotide triphosphate hydrolases"/>
    <property type="match status" value="2"/>
</dbReference>
<dbReference type="InterPro" id="IPR041685">
    <property type="entry name" value="AAA_GajA/Old/RecF-like"/>
</dbReference>
<dbReference type="Proteomes" id="UP000594890">
    <property type="component" value="Chromosome"/>
</dbReference>
<dbReference type="SUPFAM" id="SSF52540">
    <property type="entry name" value="P-loop containing nucleoside triphosphate hydrolases"/>
    <property type="match status" value="1"/>
</dbReference>